<proteinExistence type="predicted"/>
<dbReference type="InterPro" id="IPR027373">
    <property type="entry name" value="RHH_dom"/>
</dbReference>
<gene>
    <name evidence="2" type="ORF">MNBD_ALPHA11-1612</name>
</gene>
<dbReference type="AlphaFoldDB" id="A0A3B0TX36"/>
<dbReference type="Pfam" id="PF13467">
    <property type="entry name" value="RHH_4"/>
    <property type="match status" value="1"/>
</dbReference>
<dbReference type="EMBL" id="UOEQ01000298">
    <property type="protein sequence ID" value="VAW20733.1"/>
    <property type="molecule type" value="Genomic_DNA"/>
</dbReference>
<dbReference type="Gene3D" id="1.10.3990.20">
    <property type="entry name" value="protein bp1543"/>
    <property type="match status" value="1"/>
</dbReference>
<evidence type="ECO:0000259" key="1">
    <source>
        <dbReference type="Pfam" id="PF13467"/>
    </source>
</evidence>
<dbReference type="InterPro" id="IPR038268">
    <property type="entry name" value="RHH_sf"/>
</dbReference>
<sequence length="70" mass="7778">MKKRSITLAGHKTSLALEIEFWQALENIAAKKQLSLPTLIAQIDQQRQNNNLSSAIRVFVLANCSAQKQG</sequence>
<accession>A0A3B0TX36</accession>
<evidence type="ECO:0000313" key="2">
    <source>
        <dbReference type="EMBL" id="VAW20733.1"/>
    </source>
</evidence>
<organism evidence="2">
    <name type="scientific">hydrothermal vent metagenome</name>
    <dbReference type="NCBI Taxonomy" id="652676"/>
    <lineage>
        <taxon>unclassified sequences</taxon>
        <taxon>metagenomes</taxon>
        <taxon>ecological metagenomes</taxon>
    </lineage>
</organism>
<feature type="domain" description="Ribbon-helix-helix" evidence="1">
    <location>
        <begin position="2"/>
        <end position="62"/>
    </location>
</feature>
<reference evidence="2" key="1">
    <citation type="submission" date="2018-06" db="EMBL/GenBank/DDBJ databases">
        <authorList>
            <person name="Zhirakovskaya E."/>
        </authorList>
    </citation>
    <scope>NUCLEOTIDE SEQUENCE</scope>
</reference>
<name>A0A3B0TX36_9ZZZZ</name>
<protein>
    <recommendedName>
        <fullName evidence="1">Ribbon-helix-helix domain-containing protein</fullName>
    </recommendedName>
</protein>